<evidence type="ECO:0000256" key="1">
    <source>
        <dbReference type="SAM" id="Phobius"/>
    </source>
</evidence>
<comment type="caution">
    <text evidence="3">The sequence shown here is derived from an EMBL/GenBank/DDBJ whole genome shotgun (WGS) entry which is preliminary data.</text>
</comment>
<dbReference type="InterPro" id="IPR050879">
    <property type="entry name" value="Acyltransferase_3"/>
</dbReference>
<dbReference type="OrthoDB" id="5405781at2759"/>
<keyword evidence="3" id="KW-0012">Acyltransferase</keyword>
<feature type="transmembrane region" description="Helical" evidence="1">
    <location>
        <begin position="138"/>
        <end position="158"/>
    </location>
</feature>
<reference evidence="3 4" key="1">
    <citation type="submission" date="2019-09" db="EMBL/GenBank/DDBJ databases">
        <title>The hologenome of the rock-dwelling lichen Lasallia pustulata.</title>
        <authorList>
            <person name="Greshake Tzovaras B."/>
            <person name="Segers F."/>
            <person name="Bicker A."/>
            <person name="Dal Grande F."/>
            <person name="Otte J."/>
            <person name="Hankeln T."/>
            <person name="Schmitt I."/>
            <person name="Ebersberger I."/>
        </authorList>
    </citation>
    <scope>NUCLEOTIDE SEQUENCE [LARGE SCALE GENOMIC DNA]</scope>
    <source>
        <strain evidence="3">A1-1</strain>
    </source>
</reference>
<keyword evidence="1" id="KW-1133">Transmembrane helix</keyword>
<name>A0A5M8Q3X3_9LECA</name>
<evidence type="ECO:0000259" key="2">
    <source>
        <dbReference type="Pfam" id="PF01757"/>
    </source>
</evidence>
<keyword evidence="3" id="KW-0808">Transferase</keyword>
<evidence type="ECO:0000313" key="4">
    <source>
        <dbReference type="Proteomes" id="UP000324767"/>
    </source>
</evidence>
<feature type="transmembrane region" description="Helical" evidence="1">
    <location>
        <begin position="205"/>
        <end position="226"/>
    </location>
</feature>
<sequence length="471" mass="53394">MAAVTITMIRTYARRAEKSFPSFQLFEPDDVTSKKALQDSSWADGLRGLAAVFVVSSHMVIAFCRHLMLPSGSENGPPQLFQRPFFRLISQGSAWVAIFFILSGYVNALKPVKLARAGNVDTALSNLAVSSFRRSFRLFLPGVAATVLSWFLCQLGAYETARRSDAYWLYATSPGPSDSWGTAVEDLVAAIRMTWKFRGENPYDQPQWCMFWLLLASMIVFMTLVATVNLTPTYRVLIISVLYFLSWDWTRLIGDPFIGINVYAGILLAELSHSTYPASLMRYTRVLSPLLCVLGFYLCSFPSAYPNNAAWSRNLVILADRLFPDIPQLERFWPTLGAQIVTLSVIFSPALRRMLSHRFLLWLGKVSFPLYLLHGTFMRSLLAWVLYGGRLTVETEEWDDNVKEHYRVNRIPAPRPLVFFFVLPLWAVVVLSATHLWAVNVEPWFGVITAKCEDMMFGREGRSTALPVRMD</sequence>
<dbReference type="Pfam" id="PF01757">
    <property type="entry name" value="Acyl_transf_3"/>
    <property type="match status" value="1"/>
</dbReference>
<keyword evidence="1" id="KW-0472">Membrane</keyword>
<feature type="domain" description="Acyltransferase 3" evidence="2">
    <location>
        <begin position="42"/>
        <end position="422"/>
    </location>
</feature>
<evidence type="ECO:0000313" key="3">
    <source>
        <dbReference type="EMBL" id="KAA6415779.1"/>
    </source>
</evidence>
<feature type="transmembrane region" description="Helical" evidence="1">
    <location>
        <begin position="417"/>
        <end position="438"/>
    </location>
</feature>
<dbReference type="Proteomes" id="UP000324767">
    <property type="component" value="Unassembled WGS sequence"/>
</dbReference>
<dbReference type="AlphaFoldDB" id="A0A5M8Q3X3"/>
<feature type="transmembrane region" description="Helical" evidence="1">
    <location>
        <begin position="332"/>
        <end position="351"/>
    </location>
</feature>
<feature type="transmembrane region" description="Helical" evidence="1">
    <location>
        <begin position="286"/>
        <end position="305"/>
    </location>
</feature>
<dbReference type="InterPro" id="IPR002656">
    <property type="entry name" value="Acyl_transf_3_dom"/>
</dbReference>
<feature type="transmembrane region" description="Helical" evidence="1">
    <location>
        <begin position="48"/>
        <end position="68"/>
    </location>
</feature>
<protein>
    <submittedName>
        <fullName evidence="3">Acyltransferase 3</fullName>
    </submittedName>
</protein>
<accession>A0A5M8Q3X3</accession>
<feature type="transmembrane region" description="Helical" evidence="1">
    <location>
        <begin position="88"/>
        <end position="106"/>
    </location>
</feature>
<dbReference type="PANTHER" id="PTHR23028">
    <property type="entry name" value="ACETYLTRANSFERASE"/>
    <property type="match status" value="1"/>
</dbReference>
<dbReference type="PANTHER" id="PTHR23028:SF128">
    <property type="entry name" value="ACYLTRANSFERASE 3 DOMAIN-CONTAINING PROTEIN"/>
    <property type="match status" value="1"/>
</dbReference>
<dbReference type="GO" id="GO:0016747">
    <property type="term" value="F:acyltransferase activity, transferring groups other than amino-acyl groups"/>
    <property type="evidence" value="ECO:0007669"/>
    <property type="project" value="InterPro"/>
</dbReference>
<dbReference type="EMBL" id="VXIT01000001">
    <property type="protein sequence ID" value="KAA6415779.1"/>
    <property type="molecule type" value="Genomic_DNA"/>
</dbReference>
<organism evidence="3 4">
    <name type="scientific">Lasallia pustulata</name>
    <dbReference type="NCBI Taxonomy" id="136370"/>
    <lineage>
        <taxon>Eukaryota</taxon>
        <taxon>Fungi</taxon>
        <taxon>Dikarya</taxon>
        <taxon>Ascomycota</taxon>
        <taxon>Pezizomycotina</taxon>
        <taxon>Lecanoromycetes</taxon>
        <taxon>OSLEUM clade</taxon>
        <taxon>Umbilicariomycetidae</taxon>
        <taxon>Umbilicariales</taxon>
        <taxon>Umbilicariaceae</taxon>
        <taxon>Lasallia</taxon>
    </lineage>
</organism>
<gene>
    <name evidence="3" type="ORF">FRX48_00497</name>
</gene>
<proteinExistence type="predicted"/>
<keyword evidence="1" id="KW-0812">Transmembrane</keyword>